<sequence length="945" mass="103723">MPDIIDIPAPSRRPRALLIAVAVIAALLFGGGRLLSFYVDALWFHSLGFTEIFRKTLMLQWALFLAFFALTFALLYGTFVLLRGRGHGTSMVRAVLVNGQPLSIDVGRWLKPTVLALSLFVAWVSGSGMSEEWPTFVRWIYAQHGASALDPVLGRPLNFYLLTLPAWQLLAGWVIAMAALVLAFAAGLHMTRQRAVQVPDFHQDFHFADAGTTSWRGIYAAVAFLLVALSVRVWLSRFSLLMGEHTIFSGVTYTDAHVSLPGLLIVSVVLLLGAAVAAYSAAKRNSGARWVFAAVLPGALLYVAVQVAGAAVDTFIVKPNELVKEQPYIRNNIEATRTAYALDSIVVRPFAAGTTVADADASNYQPTLQNIRLWDAQALQDTLRQIQEIRTYYDFPGIDIDRYNLDGHPRQVMLATRELSTEKLPESSRNWINERLVYTHGYGVTMNPVNGFTPEGLPTLLLGNMPVQSTVPSLNVARPQIYFGEMTNTDVYVKTRQQEFDYPQGQSNSLTSYTGTGGIALGNWLRRTIIALERGDVAKLPFSDDVTPDSRLLMRRNIQERVMNIAPFLSLDPDPYITVGDDGRLRWILDGFTSADTYPNARHYALGDTPVNYLRNSVKIAVDAYDGTVSFYVMDEADPILNAYRNAFPGMFQPAAAMPATMRAHLRYTDTLLKLQAHAYGLYHMTDPATFFNREDLWTPATESAVDSQGQRSSQEMQPNYVLMNLPGEKGMEFVNILPFTPSNRNNLIGWIAGRSDGANYGTAVAYNFPKTRLVDGPSQIEARIDQNAQISGQLTLWNQQGSHVHRGNLLVIPTGTALLYAESIYLQADRSPMPELRLVVLALQDRLAYGTTFEAALASLFNGTESSITQVAAQPSTPSSGAAAAPSASPVAGAPTNRNAEIQQAAQDLAEYQRLTAQGKLGEAGAKLDALKAVLNRLTAGGER</sequence>
<evidence type="ECO:0000256" key="2">
    <source>
        <dbReference type="ARBA" id="ARBA00022692"/>
    </source>
</evidence>
<organism evidence="7 8">
    <name type="scientific">Terriglobus roseus</name>
    <dbReference type="NCBI Taxonomy" id="392734"/>
    <lineage>
        <taxon>Bacteria</taxon>
        <taxon>Pseudomonadati</taxon>
        <taxon>Acidobacteriota</taxon>
        <taxon>Terriglobia</taxon>
        <taxon>Terriglobales</taxon>
        <taxon>Acidobacteriaceae</taxon>
        <taxon>Terriglobus</taxon>
    </lineage>
</organism>
<accession>A0A1H4NZH6</accession>
<proteinExistence type="inferred from homology"/>
<evidence type="ECO:0000313" key="8">
    <source>
        <dbReference type="Proteomes" id="UP000182409"/>
    </source>
</evidence>
<name>A0A1H4NZH6_9BACT</name>
<evidence type="ECO:0000256" key="4">
    <source>
        <dbReference type="ARBA" id="ARBA00023136"/>
    </source>
</evidence>
<comment type="caution">
    <text evidence="5">Lacks conserved residue(s) required for the propagation of feature annotation.</text>
</comment>
<comment type="subcellular location">
    <subcellularLocation>
        <location evidence="5">Cell membrane</location>
        <topology evidence="5">Multi-pass membrane protein</topology>
    </subcellularLocation>
</comment>
<feature type="region of interest" description="Disordered" evidence="6">
    <location>
        <begin position="875"/>
        <end position="896"/>
    </location>
</feature>
<feature type="transmembrane region" description="Helical" evidence="5">
    <location>
        <begin position="166"/>
        <end position="188"/>
    </location>
</feature>
<dbReference type="InterPro" id="IPR005372">
    <property type="entry name" value="UPF0182"/>
</dbReference>
<dbReference type="GO" id="GO:0005886">
    <property type="term" value="C:plasma membrane"/>
    <property type="evidence" value="ECO:0007669"/>
    <property type="project" value="UniProtKB-SubCell"/>
</dbReference>
<keyword evidence="1 5" id="KW-1003">Cell membrane</keyword>
<feature type="transmembrane region" description="Helical" evidence="5">
    <location>
        <begin position="217"/>
        <end position="235"/>
    </location>
</feature>
<evidence type="ECO:0000256" key="3">
    <source>
        <dbReference type="ARBA" id="ARBA00022989"/>
    </source>
</evidence>
<keyword evidence="2 5" id="KW-0812">Transmembrane</keyword>
<dbReference type="PANTHER" id="PTHR39344">
    <property type="entry name" value="UPF0182 PROTEIN SLL1060"/>
    <property type="match status" value="1"/>
</dbReference>
<feature type="transmembrane region" description="Helical" evidence="5">
    <location>
        <begin position="59"/>
        <end position="82"/>
    </location>
</feature>
<dbReference type="HAMAP" id="MF_01600">
    <property type="entry name" value="UPF0182"/>
    <property type="match status" value="1"/>
</dbReference>
<feature type="transmembrane region" description="Helical" evidence="5">
    <location>
        <begin position="16"/>
        <end position="39"/>
    </location>
</feature>
<dbReference type="Pfam" id="PF03699">
    <property type="entry name" value="UPF0182"/>
    <property type="match status" value="1"/>
</dbReference>
<dbReference type="EMBL" id="FNSD01000001">
    <property type="protein sequence ID" value="SEC00621.1"/>
    <property type="molecule type" value="Genomic_DNA"/>
</dbReference>
<evidence type="ECO:0000313" key="7">
    <source>
        <dbReference type="EMBL" id="SEC00621.1"/>
    </source>
</evidence>
<gene>
    <name evidence="7" type="ORF">SAMN05443244_2408</name>
</gene>
<evidence type="ECO:0000256" key="5">
    <source>
        <dbReference type="HAMAP-Rule" id="MF_01600"/>
    </source>
</evidence>
<comment type="similarity">
    <text evidence="5">Belongs to the UPF0182 family.</text>
</comment>
<dbReference type="OrthoDB" id="9763654at2"/>
<feature type="transmembrane region" description="Helical" evidence="5">
    <location>
        <begin position="291"/>
        <end position="312"/>
    </location>
</feature>
<evidence type="ECO:0000256" key="1">
    <source>
        <dbReference type="ARBA" id="ARBA00022475"/>
    </source>
</evidence>
<dbReference type="PANTHER" id="PTHR39344:SF1">
    <property type="entry name" value="UPF0182 PROTEIN SLL1060"/>
    <property type="match status" value="1"/>
</dbReference>
<feature type="transmembrane region" description="Helical" evidence="5">
    <location>
        <begin position="258"/>
        <end position="279"/>
    </location>
</feature>
<protein>
    <recommendedName>
        <fullName evidence="5">UPF0182 protein SAMN05443244_2408</fullName>
    </recommendedName>
</protein>
<reference evidence="7 8" key="1">
    <citation type="submission" date="2016-10" db="EMBL/GenBank/DDBJ databases">
        <authorList>
            <person name="de Groot N.N."/>
        </authorList>
    </citation>
    <scope>NUCLEOTIDE SEQUENCE [LARGE SCALE GENOMIC DNA]</scope>
    <source>
        <strain evidence="7 8">AB35.6</strain>
    </source>
</reference>
<evidence type="ECO:0000256" key="6">
    <source>
        <dbReference type="SAM" id="MobiDB-lite"/>
    </source>
</evidence>
<keyword evidence="3 5" id="KW-1133">Transmembrane helix</keyword>
<dbReference type="Proteomes" id="UP000182409">
    <property type="component" value="Unassembled WGS sequence"/>
</dbReference>
<dbReference type="AlphaFoldDB" id="A0A1H4NZH6"/>
<keyword evidence="4 5" id="KW-0472">Membrane</keyword>
<dbReference type="RefSeq" id="WP_074654275.1">
    <property type="nucleotide sequence ID" value="NZ_FNSD01000001.1"/>
</dbReference>
<dbReference type="GO" id="GO:0005576">
    <property type="term" value="C:extracellular region"/>
    <property type="evidence" value="ECO:0007669"/>
    <property type="project" value="TreeGrafter"/>
</dbReference>